<dbReference type="RefSeq" id="WP_139280638.1">
    <property type="nucleotide sequence ID" value="NZ_FQZQ01000004.1"/>
</dbReference>
<dbReference type="AlphaFoldDB" id="A0A1M6FIS5"/>
<protein>
    <submittedName>
        <fullName evidence="2">Uncharacterized protein</fullName>
    </submittedName>
</protein>
<reference evidence="3" key="1">
    <citation type="submission" date="2016-11" db="EMBL/GenBank/DDBJ databases">
        <authorList>
            <person name="Varghese N."/>
            <person name="Submissions S."/>
        </authorList>
    </citation>
    <scope>NUCLEOTIDE SEQUENCE [LARGE SCALE GENOMIC DNA]</scope>
    <source>
        <strain evidence="3">DSM 100564</strain>
    </source>
</reference>
<proteinExistence type="predicted"/>
<name>A0A1M6FIS5_9RHOB</name>
<organism evidence="2 3">
    <name type="scientific">Shimia gijangensis</name>
    <dbReference type="NCBI Taxonomy" id="1470563"/>
    <lineage>
        <taxon>Bacteria</taxon>
        <taxon>Pseudomonadati</taxon>
        <taxon>Pseudomonadota</taxon>
        <taxon>Alphaproteobacteria</taxon>
        <taxon>Rhodobacterales</taxon>
        <taxon>Roseobacteraceae</taxon>
    </lineage>
</organism>
<sequence length="86" mass="9806">MYGEYQSQLLAQNTMQNDLPGGVAPQRHELTKQRYREKKAERLEMEKDARRWRVLQALAPLKKSARGITARLGKIAVRTGANAVSR</sequence>
<feature type="region of interest" description="Disordered" evidence="1">
    <location>
        <begin position="13"/>
        <end position="34"/>
    </location>
</feature>
<gene>
    <name evidence="2" type="ORF">SAMN05444000_10485</name>
</gene>
<dbReference type="EMBL" id="FQZQ01000004">
    <property type="protein sequence ID" value="SHI97564.1"/>
    <property type="molecule type" value="Genomic_DNA"/>
</dbReference>
<evidence type="ECO:0000313" key="2">
    <source>
        <dbReference type="EMBL" id="SHI97564.1"/>
    </source>
</evidence>
<evidence type="ECO:0000256" key="1">
    <source>
        <dbReference type="SAM" id="MobiDB-lite"/>
    </source>
</evidence>
<accession>A0A1M6FIS5</accession>
<keyword evidence="3" id="KW-1185">Reference proteome</keyword>
<dbReference type="Proteomes" id="UP000183982">
    <property type="component" value="Unassembled WGS sequence"/>
</dbReference>
<evidence type="ECO:0000313" key="3">
    <source>
        <dbReference type="Proteomes" id="UP000183982"/>
    </source>
</evidence>